<dbReference type="SMART" id="SM00393">
    <property type="entry name" value="R3H"/>
    <property type="match status" value="1"/>
</dbReference>
<dbReference type="GO" id="GO:0005737">
    <property type="term" value="C:cytoplasm"/>
    <property type="evidence" value="ECO:0007669"/>
    <property type="project" value="UniProtKB-SubCell"/>
</dbReference>
<evidence type="ECO:0000313" key="12">
    <source>
        <dbReference type="EMBL" id="WEW60361.1"/>
    </source>
</evidence>
<name>A0AAF0DKC2_9EURO</name>
<evidence type="ECO:0000256" key="5">
    <source>
        <dbReference type="ARBA" id="ARBA00022490"/>
    </source>
</evidence>
<dbReference type="CDD" id="cd02646">
    <property type="entry name" value="R3H_G-patch"/>
    <property type="match status" value="1"/>
</dbReference>
<dbReference type="EMBL" id="CP120630">
    <property type="protein sequence ID" value="WEW60361.1"/>
    <property type="molecule type" value="Genomic_DNA"/>
</dbReference>
<evidence type="ECO:0000256" key="3">
    <source>
        <dbReference type="ARBA" id="ARBA00010306"/>
    </source>
</evidence>
<dbReference type="PROSITE" id="PS50174">
    <property type="entry name" value="G_PATCH"/>
    <property type="match status" value="1"/>
</dbReference>
<evidence type="ECO:0000256" key="6">
    <source>
        <dbReference type="ARBA" id="ARBA00022664"/>
    </source>
</evidence>
<feature type="region of interest" description="Disordered" evidence="9">
    <location>
        <begin position="36"/>
        <end position="91"/>
    </location>
</feature>
<protein>
    <recommendedName>
        <fullName evidence="4">Protein SQS1</fullName>
    </recommendedName>
</protein>
<evidence type="ECO:0000256" key="7">
    <source>
        <dbReference type="ARBA" id="ARBA00023187"/>
    </source>
</evidence>
<dbReference type="Pfam" id="PF01585">
    <property type="entry name" value="G-patch"/>
    <property type="match status" value="1"/>
</dbReference>
<evidence type="ECO:0000313" key="13">
    <source>
        <dbReference type="Proteomes" id="UP001219355"/>
    </source>
</evidence>
<keyword evidence="5" id="KW-0963">Cytoplasm</keyword>
<dbReference type="InterPro" id="IPR034082">
    <property type="entry name" value="R3H_G-patch"/>
</dbReference>
<dbReference type="SUPFAM" id="SSF82708">
    <property type="entry name" value="R3H domain"/>
    <property type="match status" value="1"/>
</dbReference>
<gene>
    <name evidence="12" type="primary">SQS1</name>
    <name evidence="12" type="ORF">PRK78_005846</name>
</gene>
<dbReference type="SMART" id="SM00443">
    <property type="entry name" value="G_patch"/>
    <property type="match status" value="1"/>
</dbReference>
<dbReference type="InterPro" id="IPR036867">
    <property type="entry name" value="R3H_dom_sf"/>
</dbReference>
<comment type="similarity">
    <text evidence="3">Belongs to the SQS1 family.</text>
</comment>
<dbReference type="Gene3D" id="3.30.1370.50">
    <property type="entry name" value="R3H-like domain"/>
    <property type="match status" value="1"/>
</dbReference>
<dbReference type="GO" id="GO:0005634">
    <property type="term" value="C:nucleus"/>
    <property type="evidence" value="ECO:0007669"/>
    <property type="project" value="UniProtKB-SubCell"/>
</dbReference>
<organism evidence="12 13">
    <name type="scientific">Emydomyces testavorans</name>
    <dbReference type="NCBI Taxonomy" id="2070801"/>
    <lineage>
        <taxon>Eukaryota</taxon>
        <taxon>Fungi</taxon>
        <taxon>Dikarya</taxon>
        <taxon>Ascomycota</taxon>
        <taxon>Pezizomycotina</taxon>
        <taxon>Eurotiomycetes</taxon>
        <taxon>Eurotiomycetidae</taxon>
        <taxon>Onygenales</taxon>
        <taxon>Nannizziopsiaceae</taxon>
        <taxon>Emydomyces</taxon>
    </lineage>
</organism>
<dbReference type="Proteomes" id="UP001219355">
    <property type="component" value="Chromosome 4"/>
</dbReference>
<accession>A0AAF0DKC2</accession>
<evidence type="ECO:0000256" key="8">
    <source>
        <dbReference type="ARBA" id="ARBA00023242"/>
    </source>
</evidence>
<dbReference type="PANTHER" id="PTHR14195">
    <property type="entry name" value="G PATCH DOMAIN CONTAINING PROTEIN 2"/>
    <property type="match status" value="1"/>
</dbReference>
<evidence type="ECO:0000259" key="11">
    <source>
        <dbReference type="PROSITE" id="PS51061"/>
    </source>
</evidence>
<feature type="compositionally biased region" description="Polar residues" evidence="9">
    <location>
        <begin position="74"/>
        <end position="86"/>
    </location>
</feature>
<keyword evidence="13" id="KW-1185">Reference proteome</keyword>
<evidence type="ECO:0000256" key="9">
    <source>
        <dbReference type="SAM" id="MobiDB-lite"/>
    </source>
</evidence>
<proteinExistence type="inferred from homology"/>
<feature type="domain" description="G-patch" evidence="10">
    <location>
        <begin position="492"/>
        <end position="535"/>
    </location>
</feature>
<evidence type="ECO:0000256" key="2">
    <source>
        <dbReference type="ARBA" id="ARBA00004496"/>
    </source>
</evidence>
<dbReference type="GO" id="GO:0003676">
    <property type="term" value="F:nucleic acid binding"/>
    <property type="evidence" value="ECO:0007669"/>
    <property type="project" value="UniProtKB-UniRule"/>
</dbReference>
<comment type="subcellular location">
    <subcellularLocation>
        <location evidence="2">Cytoplasm</location>
    </subcellularLocation>
    <subcellularLocation>
        <location evidence="1">Nucleus</location>
    </subcellularLocation>
</comment>
<evidence type="ECO:0000259" key="10">
    <source>
        <dbReference type="PROSITE" id="PS50174"/>
    </source>
</evidence>
<dbReference type="InterPro" id="IPR000467">
    <property type="entry name" value="G_patch_dom"/>
</dbReference>
<keyword evidence="7" id="KW-0508">mRNA splicing</keyword>
<dbReference type="Pfam" id="PF01424">
    <property type="entry name" value="R3H"/>
    <property type="match status" value="1"/>
</dbReference>
<evidence type="ECO:0000256" key="1">
    <source>
        <dbReference type="ARBA" id="ARBA00004123"/>
    </source>
</evidence>
<feature type="compositionally biased region" description="Polar residues" evidence="9">
    <location>
        <begin position="49"/>
        <end position="66"/>
    </location>
</feature>
<evidence type="ECO:0000256" key="4">
    <source>
        <dbReference type="ARBA" id="ARBA00018964"/>
    </source>
</evidence>
<sequence length="535" mass="58688">MSQEALNTERHSFQRSTVQLRYRGIQFVSAGALMPEHPTEVRSLEVSATPDTGKSLSSDESATNLAPSGWDKLQSISGDNASTSQKGWDATRAIDSDEDEVLFKGRNNAKQTTLTGNEDQIDELLNVEDGVHLSSVLRETSKCKASDNASSIVSRASSISSNDIPTEELRDRQGLSFRSAYKMCAGDEDINISDAVIADYLAHMDDSSSESSLSLRADEDMAMFAESADICNDPCSQHGLDVVMDHLEEEGNSDGSGEGSFDQAPLNHLLQRQQKQVAKLLSTPTLALDLDSYGDFDIMDFERPSLKKNKKKSWQVSSFGLSDSDLEWELQVSWENDRKKKKKAKKHREALRAQGLLGGNPEQVNLKAKYSNGIDFDGARREIREFLLSQTQTLSLPPMDKKVRRLVHELANSLSLKSQSRGHGKTRFPVLTKTARTRGFDSESIEEVGVLYDRASLVRQMGKASRSRGKGLKTASYVDGDVVGASAPELGAENKGRMMLERMGWINGSTLGSGKNNGILHPLKHVVKTSKAGLG</sequence>
<keyword evidence="6" id="KW-0507">mRNA processing</keyword>
<reference evidence="12" key="1">
    <citation type="submission" date="2023-03" db="EMBL/GenBank/DDBJ databases">
        <title>Emydomyces testavorans Genome Sequence.</title>
        <authorList>
            <person name="Hoyer L."/>
        </authorList>
    </citation>
    <scope>NUCLEOTIDE SEQUENCE</scope>
    <source>
        <strain evidence="12">16-2883</strain>
    </source>
</reference>
<feature type="domain" description="R3H" evidence="11">
    <location>
        <begin position="373"/>
        <end position="435"/>
    </location>
</feature>
<dbReference type="InterPro" id="IPR051189">
    <property type="entry name" value="Splicing_assoc_domain"/>
</dbReference>
<dbReference type="GO" id="GO:0008380">
    <property type="term" value="P:RNA splicing"/>
    <property type="evidence" value="ECO:0007669"/>
    <property type="project" value="UniProtKB-KW"/>
</dbReference>
<keyword evidence="8" id="KW-0539">Nucleus</keyword>
<dbReference type="AlphaFoldDB" id="A0AAF0DKC2"/>
<dbReference type="InterPro" id="IPR001374">
    <property type="entry name" value="R3H_dom"/>
</dbReference>
<dbReference type="GO" id="GO:0006397">
    <property type="term" value="P:mRNA processing"/>
    <property type="evidence" value="ECO:0007669"/>
    <property type="project" value="UniProtKB-KW"/>
</dbReference>
<dbReference type="PROSITE" id="PS51061">
    <property type="entry name" value="R3H"/>
    <property type="match status" value="1"/>
</dbReference>